<dbReference type="PANTHER" id="PTHR35007">
    <property type="entry name" value="INTEGRAL MEMBRANE PROTEIN-RELATED"/>
    <property type="match status" value="1"/>
</dbReference>
<dbReference type="EMBL" id="JADQTO010000014">
    <property type="protein sequence ID" value="MBG0565245.1"/>
    <property type="molecule type" value="Genomic_DNA"/>
</dbReference>
<protein>
    <recommendedName>
        <fullName evidence="3">Tight adherence protein B</fullName>
    </recommendedName>
</protein>
<organism evidence="1 2">
    <name type="scientific">Actinoplanes aureus</name>
    <dbReference type="NCBI Taxonomy" id="2792083"/>
    <lineage>
        <taxon>Bacteria</taxon>
        <taxon>Bacillati</taxon>
        <taxon>Actinomycetota</taxon>
        <taxon>Actinomycetes</taxon>
        <taxon>Micromonosporales</taxon>
        <taxon>Micromonosporaceae</taxon>
        <taxon>Actinoplanes</taxon>
    </lineage>
</organism>
<gene>
    <name evidence="1" type="ORF">I4J89_27705</name>
</gene>
<evidence type="ECO:0000313" key="1">
    <source>
        <dbReference type="EMBL" id="MBG0565245.1"/>
    </source>
</evidence>
<comment type="caution">
    <text evidence="1">The sequence shown here is derived from an EMBL/GenBank/DDBJ whole genome shotgun (WGS) entry which is preliminary data.</text>
</comment>
<dbReference type="Proteomes" id="UP000598146">
    <property type="component" value="Unassembled WGS sequence"/>
</dbReference>
<sequence>MSALAAGVALLAGGPVAALVAAVYAGLGARELARRAGRKRVAAGRAAALDGLSSLVAELRAGAPPAVVAGGVEGAPIGSELDGDERIGSLAGAVWRLAEQTGAPAADLLERIEADARTGDRAAKAALAQAAGAQATALLLAALPVGGIGLGYAIGADPLHVLLRTPVGAGCAVVAVALQCGGLRWAQQLTDGLGR</sequence>
<dbReference type="AlphaFoldDB" id="A0A931FZX9"/>
<accession>A0A931FZX9</accession>
<keyword evidence="2" id="KW-1185">Reference proteome</keyword>
<reference evidence="1" key="1">
    <citation type="submission" date="2020-11" db="EMBL/GenBank/DDBJ databases">
        <title>Isolation and identification of active actinomycetes.</title>
        <authorList>
            <person name="Sun X."/>
        </authorList>
    </citation>
    <scope>NUCLEOTIDE SEQUENCE</scope>
    <source>
        <strain evidence="1">NEAU-A11</strain>
    </source>
</reference>
<name>A0A931FZX9_9ACTN</name>
<evidence type="ECO:0008006" key="3">
    <source>
        <dbReference type="Google" id="ProtNLM"/>
    </source>
</evidence>
<proteinExistence type="predicted"/>
<evidence type="ECO:0000313" key="2">
    <source>
        <dbReference type="Proteomes" id="UP000598146"/>
    </source>
</evidence>
<dbReference type="PANTHER" id="PTHR35007:SF4">
    <property type="entry name" value="CONSERVED TRANSMEMBRANE PROTEIN-RELATED"/>
    <property type="match status" value="1"/>
</dbReference>